<evidence type="ECO:0000256" key="1">
    <source>
        <dbReference type="ARBA" id="ARBA00008416"/>
    </source>
</evidence>
<feature type="domain" description="Pirin C-terminal" evidence="5">
    <location>
        <begin position="195"/>
        <end position="291"/>
    </location>
</feature>
<dbReference type="InterPro" id="IPR003829">
    <property type="entry name" value="Pirin_N_dom"/>
</dbReference>
<evidence type="ECO:0000256" key="2">
    <source>
        <dbReference type="RuleBase" id="RU003457"/>
    </source>
</evidence>
<dbReference type="Gene3D" id="2.60.120.10">
    <property type="entry name" value="Jelly Rolls"/>
    <property type="match status" value="1"/>
</dbReference>
<dbReference type="RefSeq" id="WP_012814009.1">
    <property type="nucleotide sequence ID" value="NC_013235.1"/>
</dbReference>
<dbReference type="Pfam" id="PF02678">
    <property type="entry name" value="Pirin"/>
    <property type="match status" value="1"/>
</dbReference>
<dbReference type="eggNOG" id="COG1741">
    <property type="taxonomic scope" value="Bacteria"/>
</dbReference>
<feature type="domain" description="Pirin N-terminal" evidence="4">
    <location>
        <begin position="44"/>
        <end position="143"/>
    </location>
</feature>
<proteinExistence type="inferred from homology"/>
<dbReference type="PANTHER" id="PTHR13903">
    <property type="entry name" value="PIRIN-RELATED"/>
    <property type="match status" value="1"/>
</dbReference>
<evidence type="ECO:0000313" key="7">
    <source>
        <dbReference type="Proteomes" id="UP000002218"/>
    </source>
</evidence>
<reference evidence="7" key="1">
    <citation type="submission" date="2009-09" db="EMBL/GenBank/DDBJ databases">
        <title>The complete genome of Nakamurella multipartita DSM 44233.</title>
        <authorList>
            <consortium name="US DOE Joint Genome Institute (JGI-PGF)"/>
            <person name="Lucas S."/>
            <person name="Copeland A."/>
            <person name="Lapidus A."/>
            <person name="Glavina del Rio T."/>
            <person name="Dalin E."/>
            <person name="Tice H."/>
            <person name="Bruce D."/>
            <person name="Goodwin L."/>
            <person name="Pitluck S."/>
            <person name="Kyrpides N."/>
            <person name="Mavromatis K."/>
            <person name="Ivanova N."/>
            <person name="Ovchinnikova G."/>
            <person name="Sims D."/>
            <person name="Meincke L."/>
            <person name="Brettin T."/>
            <person name="Detter J.C."/>
            <person name="Han C."/>
            <person name="Larimer F."/>
            <person name="Land M."/>
            <person name="Hauser L."/>
            <person name="Markowitz V."/>
            <person name="Cheng J.-F."/>
            <person name="Hugenholtz P."/>
            <person name="Woyke T."/>
            <person name="Wu D."/>
            <person name="Klenk H.-P."/>
            <person name="Eisen J.A."/>
        </authorList>
    </citation>
    <scope>NUCLEOTIDE SEQUENCE [LARGE SCALE GENOMIC DNA]</scope>
    <source>
        <strain evidence="7">ATCC 700099 / DSM 44233 / CIP 104796 / JCM 9543 / NBRC 105858 / Y-104</strain>
    </source>
</reference>
<comment type="similarity">
    <text evidence="1 2">Belongs to the pirin family.</text>
</comment>
<dbReference type="OrthoDB" id="9780903at2"/>
<dbReference type="InterPro" id="IPR012093">
    <property type="entry name" value="Pirin"/>
</dbReference>
<dbReference type="Proteomes" id="UP000002218">
    <property type="component" value="Chromosome"/>
</dbReference>
<dbReference type="InterPro" id="IPR011051">
    <property type="entry name" value="RmlC_Cupin_sf"/>
</dbReference>
<evidence type="ECO:0000259" key="4">
    <source>
        <dbReference type="Pfam" id="PF02678"/>
    </source>
</evidence>
<keyword evidence="7" id="KW-1185">Reference proteome</keyword>
<dbReference type="KEGG" id="nml:Namu_0100"/>
<sequence length="335" mass="35797">MTNVETDPAELVCRSGASGSGAAGPVEILEPRDVPLGGIRAMTVRRTLPLKQRSLIGAWCFADHYGPDRVADSGGMDVAPHPHTGLQTVSWLFEGEIEHRDSLGSHAMVRPGELNLMTAGQGISHSEVSTPATQLLHGVQLWVALPDAARQIAPSFEHVVPDDARDGDVRCRVFIGSWLGLSSPATVHSPLLGAELVLAPGARTELPLTAEFEHGFLVDSGDVRVDGAPVGRAAMAYLPPGTRTVSLSNGATPARLVLLGGEPLREEIVMWWNFIGRSHDEVVAFRQQWQDEIAAFAAGSAPVTRFGRVVGYPGRPLPAPEMPAIRLRPRPSPGR</sequence>
<dbReference type="InParanoid" id="C8XIU7"/>
<dbReference type="EMBL" id="CP001737">
    <property type="protein sequence ID" value="ACV76534.1"/>
    <property type="molecule type" value="Genomic_DNA"/>
</dbReference>
<evidence type="ECO:0000259" key="5">
    <source>
        <dbReference type="Pfam" id="PF05726"/>
    </source>
</evidence>
<dbReference type="HOGENOM" id="CLU_045717_1_0_11"/>
<name>C8XIU7_NAKMY</name>
<dbReference type="CDD" id="cd02909">
    <property type="entry name" value="cupin_pirin_N"/>
    <property type="match status" value="1"/>
</dbReference>
<dbReference type="InterPro" id="IPR014710">
    <property type="entry name" value="RmlC-like_jellyroll"/>
</dbReference>
<gene>
    <name evidence="6" type="ordered locus">Namu_0100</name>
</gene>
<dbReference type="InterPro" id="IPR008778">
    <property type="entry name" value="Pirin_C_dom"/>
</dbReference>
<accession>C8XIU7</accession>
<protein>
    <submittedName>
        <fullName evidence="6">Pirin domain protein</fullName>
    </submittedName>
</protein>
<evidence type="ECO:0000313" key="6">
    <source>
        <dbReference type="EMBL" id="ACV76534.1"/>
    </source>
</evidence>
<dbReference type="PANTHER" id="PTHR13903:SF8">
    <property type="entry name" value="PIRIN"/>
    <property type="match status" value="1"/>
</dbReference>
<reference evidence="6 7" key="2">
    <citation type="journal article" date="2010" name="Stand. Genomic Sci.">
        <title>Complete genome sequence of Nakamurella multipartita type strain (Y-104).</title>
        <authorList>
            <person name="Tice H."/>
            <person name="Mayilraj S."/>
            <person name="Sims D."/>
            <person name="Lapidus A."/>
            <person name="Nolan M."/>
            <person name="Lucas S."/>
            <person name="Glavina Del Rio T."/>
            <person name="Copeland A."/>
            <person name="Cheng J.F."/>
            <person name="Meincke L."/>
            <person name="Bruce D."/>
            <person name="Goodwin L."/>
            <person name="Pitluck S."/>
            <person name="Ivanova N."/>
            <person name="Mavromatis K."/>
            <person name="Ovchinnikova G."/>
            <person name="Pati A."/>
            <person name="Chen A."/>
            <person name="Palaniappan K."/>
            <person name="Land M."/>
            <person name="Hauser L."/>
            <person name="Chang Y.J."/>
            <person name="Jeffries C.D."/>
            <person name="Detter J.C."/>
            <person name="Brettin T."/>
            <person name="Rohde M."/>
            <person name="Goker M."/>
            <person name="Bristow J."/>
            <person name="Eisen J.A."/>
            <person name="Markowitz V."/>
            <person name="Hugenholtz P."/>
            <person name="Kyrpides N.C."/>
            <person name="Klenk H.P."/>
            <person name="Chen F."/>
        </authorList>
    </citation>
    <scope>NUCLEOTIDE SEQUENCE [LARGE SCALE GENOMIC DNA]</scope>
    <source>
        <strain evidence="7">ATCC 700099 / DSM 44233 / CIP 104796 / JCM 9543 / NBRC 105858 / Y-104</strain>
    </source>
</reference>
<feature type="region of interest" description="Disordered" evidence="3">
    <location>
        <begin position="1"/>
        <end position="26"/>
    </location>
</feature>
<dbReference type="STRING" id="479431.Namu_0100"/>
<organism evidence="6 7">
    <name type="scientific">Nakamurella multipartita (strain ATCC 700099 / DSM 44233 / CIP 104796 / JCM 9543 / NBRC 105858 / Y-104)</name>
    <name type="common">Microsphaera multipartita</name>
    <dbReference type="NCBI Taxonomy" id="479431"/>
    <lineage>
        <taxon>Bacteria</taxon>
        <taxon>Bacillati</taxon>
        <taxon>Actinomycetota</taxon>
        <taxon>Actinomycetes</taxon>
        <taxon>Nakamurellales</taxon>
        <taxon>Nakamurellaceae</taxon>
        <taxon>Nakamurella</taxon>
    </lineage>
</organism>
<dbReference type="AlphaFoldDB" id="C8XIU7"/>
<dbReference type="CDD" id="cd02247">
    <property type="entry name" value="cupin_pirin_C"/>
    <property type="match status" value="1"/>
</dbReference>
<dbReference type="Pfam" id="PF05726">
    <property type="entry name" value="Pirin_C"/>
    <property type="match status" value="1"/>
</dbReference>
<evidence type="ECO:0000256" key="3">
    <source>
        <dbReference type="SAM" id="MobiDB-lite"/>
    </source>
</evidence>
<dbReference type="SUPFAM" id="SSF51182">
    <property type="entry name" value="RmlC-like cupins"/>
    <property type="match status" value="1"/>
</dbReference>